<dbReference type="VEuPathDB" id="VectorBase:AMIN014556"/>
<dbReference type="Proteomes" id="UP000075920">
    <property type="component" value="Unassembled WGS sequence"/>
</dbReference>
<keyword evidence="2" id="KW-1185">Reference proteome</keyword>
<reference evidence="2" key="1">
    <citation type="submission" date="2013-03" db="EMBL/GenBank/DDBJ databases">
        <title>The Genome Sequence of Anopheles minimus MINIMUS1.</title>
        <authorList>
            <consortium name="The Broad Institute Genomics Platform"/>
            <person name="Neafsey D.E."/>
            <person name="Walton C."/>
            <person name="Walker B."/>
            <person name="Young S.K."/>
            <person name="Zeng Q."/>
            <person name="Gargeya S."/>
            <person name="Fitzgerald M."/>
            <person name="Haas B."/>
            <person name="Abouelleil A."/>
            <person name="Allen A.W."/>
            <person name="Alvarado L."/>
            <person name="Arachchi H.M."/>
            <person name="Berlin A.M."/>
            <person name="Chapman S.B."/>
            <person name="Gainer-Dewar J."/>
            <person name="Goldberg J."/>
            <person name="Griggs A."/>
            <person name="Gujja S."/>
            <person name="Hansen M."/>
            <person name="Howarth C."/>
            <person name="Imamovic A."/>
            <person name="Ireland A."/>
            <person name="Larimer J."/>
            <person name="McCowan C."/>
            <person name="Murphy C."/>
            <person name="Pearson M."/>
            <person name="Poon T.W."/>
            <person name="Priest M."/>
            <person name="Roberts A."/>
            <person name="Saif S."/>
            <person name="Shea T."/>
            <person name="Sisk P."/>
            <person name="Sykes S."/>
            <person name="Wortman J."/>
            <person name="Nusbaum C."/>
            <person name="Birren B."/>
        </authorList>
    </citation>
    <scope>NUCLEOTIDE SEQUENCE [LARGE SCALE GENOMIC DNA]</scope>
    <source>
        <strain evidence="2">MINIMUS1</strain>
    </source>
</reference>
<name>A0A182WPF5_9DIPT</name>
<proteinExistence type="predicted"/>
<reference evidence="1" key="2">
    <citation type="submission" date="2020-05" db="UniProtKB">
        <authorList>
            <consortium name="EnsemblMetazoa"/>
        </authorList>
    </citation>
    <scope>IDENTIFICATION</scope>
    <source>
        <strain evidence="1">MINIMUS1</strain>
    </source>
</reference>
<dbReference type="AlphaFoldDB" id="A0A182WPF5"/>
<sequence length="207" mass="22456">MAMPVAVSTISSVAMSTVAVTVSESMTTIASISMTTVQSVATTIAWISVSMSTISTTEARITLTISSVTTSEAQISVALGSVHVRFLRGHDGAENRQHYAQHNLDLHLREGIRGCPPLRDAYGVGDYSTVPNSSRRKQSRETIRCLQGRTTQPPSGVHRLRTSQNDKFIDMPFRSALVSSDSASAFRPLPSSRRLRQFPTTPPIVPI</sequence>
<accession>A0A182WPF5</accession>
<protein>
    <submittedName>
        <fullName evidence="1">Uncharacterized protein</fullName>
    </submittedName>
</protein>
<organism evidence="1 2">
    <name type="scientific">Anopheles minimus</name>
    <dbReference type="NCBI Taxonomy" id="112268"/>
    <lineage>
        <taxon>Eukaryota</taxon>
        <taxon>Metazoa</taxon>
        <taxon>Ecdysozoa</taxon>
        <taxon>Arthropoda</taxon>
        <taxon>Hexapoda</taxon>
        <taxon>Insecta</taxon>
        <taxon>Pterygota</taxon>
        <taxon>Neoptera</taxon>
        <taxon>Endopterygota</taxon>
        <taxon>Diptera</taxon>
        <taxon>Nematocera</taxon>
        <taxon>Culicoidea</taxon>
        <taxon>Culicidae</taxon>
        <taxon>Anophelinae</taxon>
        <taxon>Anopheles</taxon>
    </lineage>
</organism>
<evidence type="ECO:0000313" key="2">
    <source>
        <dbReference type="Proteomes" id="UP000075920"/>
    </source>
</evidence>
<evidence type="ECO:0000313" key="1">
    <source>
        <dbReference type="EnsemblMetazoa" id="AMIN014556-PA"/>
    </source>
</evidence>
<dbReference type="EnsemblMetazoa" id="AMIN014556-RA">
    <property type="protein sequence ID" value="AMIN014556-PA"/>
    <property type="gene ID" value="AMIN014556"/>
</dbReference>